<evidence type="ECO:0000313" key="2">
    <source>
        <dbReference type="Proteomes" id="UP000176988"/>
    </source>
</evidence>
<name>A0A1F7WF91_9BACT</name>
<organism evidence="1 2">
    <name type="scientific">Candidatus Uhrbacteria bacterium RIFOXYC2_FULL_47_19</name>
    <dbReference type="NCBI Taxonomy" id="1802424"/>
    <lineage>
        <taxon>Bacteria</taxon>
        <taxon>Candidatus Uhriibacteriota</taxon>
    </lineage>
</organism>
<proteinExistence type="predicted"/>
<evidence type="ECO:0000313" key="1">
    <source>
        <dbReference type="EMBL" id="OGM01207.1"/>
    </source>
</evidence>
<dbReference type="Proteomes" id="UP000176988">
    <property type="component" value="Unassembled WGS sequence"/>
</dbReference>
<dbReference type="AlphaFoldDB" id="A0A1F7WF91"/>
<sequence length="84" mass="8512">MNLRPTDRAVLPTGNRNMVVFALIGGNTGSGGGPIAFQVGQLFICATGLAPLGTAETVEPLGALQTRCVLVSVVRGCADLGETV</sequence>
<reference evidence="1 2" key="1">
    <citation type="journal article" date="2016" name="Nat. Commun.">
        <title>Thousands of microbial genomes shed light on interconnected biogeochemical processes in an aquifer system.</title>
        <authorList>
            <person name="Anantharaman K."/>
            <person name="Brown C.T."/>
            <person name="Hug L.A."/>
            <person name="Sharon I."/>
            <person name="Castelle C.J."/>
            <person name="Probst A.J."/>
            <person name="Thomas B.C."/>
            <person name="Singh A."/>
            <person name="Wilkins M.J."/>
            <person name="Karaoz U."/>
            <person name="Brodie E.L."/>
            <person name="Williams K.H."/>
            <person name="Hubbard S.S."/>
            <person name="Banfield J.F."/>
        </authorList>
    </citation>
    <scope>NUCLEOTIDE SEQUENCE [LARGE SCALE GENOMIC DNA]</scope>
</reference>
<gene>
    <name evidence="1" type="ORF">A2480_01580</name>
</gene>
<protein>
    <submittedName>
        <fullName evidence="1">Uncharacterized protein</fullName>
    </submittedName>
</protein>
<accession>A0A1F7WF91</accession>
<dbReference type="EMBL" id="MGFG01000010">
    <property type="protein sequence ID" value="OGM01207.1"/>
    <property type="molecule type" value="Genomic_DNA"/>
</dbReference>
<comment type="caution">
    <text evidence="1">The sequence shown here is derived from an EMBL/GenBank/DDBJ whole genome shotgun (WGS) entry which is preliminary data.</text>
</comment>